<keyword evidence="3" id="KW-1185">Reference proteome</keyword>
<dbReference type="InterPro" id="IPR058588">
    <property type="entry name" value="E2-CBASS"/>
</dbReference>
<accession>A0A934NDM7</accession>
<dbReference type="Pfam" id="PF26395">
    <property type="entry name" value="E2-CBASS"/>
    <property type="match status" value="1"/>
</dbReference>
<evidence type="ECO:0000313" key="3">
    <source>
        <dbReference type="Proteomes" id="UP000662373"/>
    </source>
</evidence>
<sequence>MASKFFRRKKKHFGMPAYLQLQILKQAFPNTKVLKKSWNSFEISIELQPTPLSEKYKIKIIYKRNLYTEVYVIDKILKLAPNRKKLPHVYDSDKQKLCLYSPSKREWKPNMRIVNTIIPWASEWLYYYELWLAEGKWYGGGHNEYPNETLDKIFKDE</sequence>
<organism evidence="2 3">
    <name type="scientific">Gelidibacter salicanalis</name>
    <dbReference type="NCBI Taxonomy" id="291193"/>
    <lineage>
        <taxon>Bacteria</taxon>
        <taxon>Pseudomonadati</taxon>
        <taxon>Bacteroidota</taxon>
        <taxon>Flavobacteriia</taxon>
        <taxon>Flavobacteriales</taxon>
        <taxon>Flavobacteriaceae</taxon>
        <taxon>Gelidibacter</taxon>
    </lineage>
</organism>
<dbReference type="EMBL" id="JAEHJZ010000035">
    <property type="protein sequence ID" value="MBJ7881865.1"/>
    <property type="molecule type" value="Genomic_DNA"/>
</dbReference>
<dbReference type="AlphaFoldDB" id="A0A934NDM7"/>
<name>A0A934NDM7_9FLAO</name>
<protein>
    <recommendedName>
        <fullName evidence="1">Type II CBASS E2 protein domain-containing protein</fullName>
    </recommendedName>
</protein>
<comment type="caution">
    <text evidence="2">The sequence shown here is derived from an EMBL/GenBank/DDBJ whole genome shotgun (WGS) entry which is preliminary data.</text>
</comment>
<dbReference type="RefSeq" id="WP_199600998.1">
    <property type="nucleotide sequence ID" value="NZ_JAEHJZ010000035.1"/>
</dbReference>
<gene>
    <name evidence="2" type="ORF">JEM65_14600</name>
</gene>
<feature type="domain" description="Type II CBASS E2 protein" evidence="1">
    <location>
        <begin position="20"/>
        <end position="142"/>
    </location>
</feature>
<reference evidence="2 3" key="1">
    <citation type="submission" date="2020-09" db="EMBL/GenBank/DDBJ databases">
        <title>Draft genome of Gelidibacter salicanalis PAMC21136.</title>
        <authorList>
            <person name="Park H."/>
        </authorList>
    </citation>
    <scope>NUCLEOTIDE SEQUENCE [LARGE SCALE GENOMIC DNA]</scope>
    <source>
        <strain evidence="2 3">PAMC21136</strain>
    </source>
</reference>
<proteinExistence type="predicted"/>
<evidence type="ECO:0000313" key="2">
    <source>
        <dbReference type="EMBL" id="MBJ7881865.1"/>
    </source>
</evidence>
<evidence type="ECO:0000259" key="1">
    <source>
        <dbReference type="Pfam" id="PF26395"/>
    </source>
</evidence>
<dbReference type="Proteomes" id="UP000662373">
    <property type="component" value="Unassembled WGS sequence"/>
</dbReference>